<sequence length="302" mass="33400">MALPLFKRKFKVVAVTLLLTMCALHIALDLLPRLSSGSSEARGGSTCSCAPSAAGEALGRAFSNLSSVSGGPALGLGPASPSRGSSRLVALFQQPIYRTARPALDEKNRLFTVRSIGHLDSRKEADSDGWTSDLEYPAPMLPTGLDAYIRYPTWLKFHLGINKNALYARHDPVVEDLLNDLRKQKVATVVMKSGGTQLKLIMTFENYGQALFKPIKQTRDQETPPDFFYFSDFERHNAEIAAFHLDRCTSDSVELIYSFECPLTPINLCKPKSLWKILGSQSKFGCSEGLREKIGKINFCQY</sequence>
<dbReference type="GO" id="GO:0005794">
    <property type="term" value="C:Golgi apparatus"/>
    <property type="evidence" value="ECO:0007669"/>
    <property type="project" value="TreeGrafter"/>
</dbReference>
<name>A0A8C4QSS5_EPTBU</name>
<dbReference type="GO" id="GO:0005524">
    <property type="term" value="F:ATP binding"/>
    <property type="evidence" value="ECO:0007669"/>
    <property type="project" value="UniProtKB-KW"/>
</dbReference>
<dbReference type="AlphaFoldDB" id="A0A8C4QSS5"/>
<comment type="cofactor">
    <cofactor evidence="2">
        <name>Mn(2+)</name>
        <dbReference type="ChEBI" id="CHEBI:29035"/>
    </cofactor>
</comment>
<dbReference type="PANTHER" id="PTHR12450">
    <property type="entry name" value="DENTIN MATRIX PROTEIN 4 PROTEIN FAM20"/>
    <property type="match status" value="1"/>
</dbReference>
<dbReference type="GO" id="GO:0070166">
    <property type="term" value="P:enamel mineralization"/>
    <property type="evidence" value="ECO:0007669"/>
    <property type="project" value="TreeGrafter"/>
</dbReference>
<feature type="binding site" evidence="1">
    <location>
        <position position="197"/>
    </location>
    <ligand>
        <name>ATP</name>
        <dbReference type="ChEBI" id="CHEBI:30616"/>
    </ligand>
</feature>
<keyword evidence="1" id="KW-0067">ATP-binding</keyword>
<dbReference type="PANTHER" id="PTHR12450:SF22">
    <property type="entry name" value="EXTRACELLULAR SERINE_THREONINE PROTEIN CG31145"/>
    <property type="match status" value="1"/>
</dbReference>
<evidence type="ECO:0000256" key="2">
    <source>
        <dbReference type="PIRSR" id="PIRSR624869-3"/>
    </source>
</evidence>
<dbReference type="GeneTree" id="ENSGT00950000182951"/>
<feature type="binding site" evidence="1">
    <location>
        <position position="234"/>
    </location>
    <ligand>
        <name>ATP</name>
        <dbReference type="ChEBI" id="CHEBI:30616"/>
    </ligand>
</feature>
<accession>A0A8C4QSS5</accession>
<evidence type="ECO:0000313" key="4">
    <source>
        <dbReference type="Proteomes" id="UP000694388"/>
    </source>
</evidence>
<feature type="binding site" evidence="1">
    <location>
        <position position="213"/>
    </location>
    <ligand>
        <name>ATP</name>
        <dbReference type="ChEBI" id="CHEBI:30616"/>
    </ligand>
</feature>
<dbReference type="GO" id="GO:0046872">
    <property type="term" value="F:metal ion binding"/>
    <property type="evidence" value="ECO:0007669"/>
    <property type="project" value="UniProtKB-KW"/>
</dbReference>
<dbReference type="Ensembl" id="ENSEBUT00000020569.1">
    <property type="protein sequence ID" value="ENSEBUP00000019993.1"/>
    <property type="gene ID" value="ENSEBUG00000012413.1"/>
</dbReference>
<dbReference type="Proteomes" id="UP000694388">
    <property type="component" value="Unplaced"/>
</dbReference>
<protein>
    <submittedName>
        <fullName evidence="3">FAM20C golgi associated secretory pathway kinase b</fullName>
    </submittedName>
</protein>
<evidence type="ECO:0000313" key="3">
    <source>
        <dbReference type="Ensembl" id="ENSEBUP00000019993.1"/>
    </source>
</evidence>
<keyword evidence="1" id="KW-0547">Nucleotide-binding</keyword>
<reference evidence="3" key="2">
    <citation type="submission" date="2025-09" db="UniProtKB">
        <authorList>
            <consortium name="Ensembl"/>
        </authorList>
    </citation>
    <scope>IDENTIFICATION</scope>
</reference>
<proteinExistence type="predicted"/>
<organism evidence="3 4">
    <name type="scientific">Eptatretus burgeri</name>
    <name type="common">Inshore hagfish</name>
    <dbReference type="NCBI Taxonomy" id="7764"/>
    <lineage>
        <taxon>Eukaryota</taxon>
        <taxon>Metazoa</taxon>
        <taxon>Chordata</taxon>
        <taxon>Craniata</taxon>
        <taxon>Vertebrata</taxon>
        <taxon>Cyclostomata</taxon>
        <taxon>Myxini</taxon>
        <taxon>Myxiniformes</taxon>
        <taxon>Myxinidae</taxon>
        <taxon>Eptatretinae</taxon>
        <taxon>Eptatretus</taxon>
    </lineage>
</organism>
<dbReference type="InterPro" id="IPR024869">
    <property type="entry name" value="FAM20"/>
</dbReference>
<feature type="binding site" evidence="2">
    <location>
        <position position="234"/>
    </location>
    <ligand>
        <name>Mn(2+)</name>
        <dbReference type="ChEBI" id="CHEBI:29035"/>
    </ligand>
</feature>
<keyword evidence="4" id="KW-1185">Reference proteome</keyword>
<keyword evidence="2" id="KW-0479">Metal-binding</keyword>
<keyword evidence="2" id="KW-0464">Manganese</keyword>
<dbReference type="GO" id="GO:0016773">
    <property type="term" value="F:phosphotransferase activity, alcohol group as acceptor"/>
    <property type="evidence" value="ECO:0007669"/>
    <property type="project" value="TreeGrafter"/>
</dbReference>
<evidence type="ECO:0000256" key="1">
    <source>
        <dbReference type="PIRSR" id="PIRSR624869-2"/>
    </source>
</evidence>
<reference evidence="3" key="1">
    <citation type="submission" date="2025-08" db="UniProtKB">
        <authorList>
            <consortium name="Ensembl"/>
        </authorList>
    </citation>
    <scope>IDENTIFICATION</scope>
</reference>